<dbReference type="AlphaFoldDB" id="A0A517RE52"/>
<proteinExistence type="predicted"/>
<evidence type="ECO:0000313" key="1">
    <source>
        <dbReference type="EMBL" id="QDT42149.1"/>
    </source>
</evidence>
<keyword evidence="2" id="KW-1185">Reference proteome</keyword>
<evidence type="ECO:0000313" key="2">
    <source>
        <dbReference type="Proteomes" id="UP000317171"/>
    </source>
</evidence>
<gene>
    <name evidence="1" type="ORF">Pan241w_22300</name>
</gene>
<dbReference type="RefSeq" id="WP_145214888.1">
    <property type="nucleotide sequence ID" value="NZ_CP036269.1"/>
</dbReference>
<organism evidence="1 2">
    <name type="scientific">Gimesia alba</name>
    <dbReference type="NCBI Taxonomy" id="2527973"/>
    <lineage>
        <taxon>Bacteria</taxon>
        <taxon>Pseudomonadati</taxon>
        <taxon>Planctomycetota</taxon>
        <taxon>Planctomycetia</taxon>
        <taxon>Planctomycetales</taxon>
        <taxon>Planctomycetaceae</taxon>
        <taxon>Gimesia</taxon>
    </lineage>
</organism>
<sequence>MRSAIRISQFQFEAARDAILRVQVRDCVLREADFQWNDSTTCRALKAARITGEWDAETALQRTGQKVRIGARKRTPETTIFRHQILHGQHDLQHRITVAMRAHAERVEVQQQNTINVPLRGPSAREQRTLYEREFQSQNPGH</sequence>
<reference evidence="1 2" key="1">
    <citation type="submission" date="2019-02" db="EMBL/GenBank/DDBJ databases">
        <title>Deep-cultivation of Planctomycetes and their phenomic and genomic characterization uncovers novel biology.</title>
        <authorList>
            <person name="Wiegand S."/>
            <person name="Jogler M."/>
            <person name="Boedeker C."/>
            <person name="Pinto D."/>
            <person name="Vollmers J."/>
            <person name="Rivas-Marin E."/>
            <person name="Kohn T."/>
            <person name="Peeters S.H."/>
            <person name="Heuer A."/>
            <person name="Rast P."/>
            <person name="Oberbeckmann S."/>
            <person name="Bunk B."/>
            <person name="Jeske O."/>
            <person name="Meyerdierks A."/>
            <person name="Storesund J.E."/>
            <person name="Kallscheuer N."/>
            <person name="Luecker S."/>
            <person name="Lage O.M."/>
            <person name="Pohl T."/>
            <person name="Merkel B.J."/>
            <person name="Hornburger P."/>
            <person name="Mueller R.-W."/>
            <person name="Bruemmer F."/>
            <person name="Labrenz M."/>
            <person name="Spormann A.M."/>
            <person name="Op den Camp H."/>
            <person name="Overmann J."/>
            <person name="Amann R."/>
            <person name="Jetten M.S.M."/>
            <person name="Mascher T."/>
            <person name="Medema M.H."/>
            <person name="Devos D.P."/>
            <person name="Kaster A.-K."/>
            <person name="Ovreas L."/>
            <person name="Rohde M."/>
            <person name="Galperin M.Y."/>
            <person name="Jogler C."/>
        </authorList>
    </citation>
    <scope>NUCLEOTIDE SEQUENCE [LARGE SCALE GENOMIC DNA]</scope>
    <source>
        <strain evidence="1 2">Pan241w</strain>
    </source>
</reference>
<dbReference type="EMBL" id="CP036269">
    <property type="protein sequence ID" value="QDT42149.1"/>
    <property type="molecule type" value="Genomic_DNA"/>
</dbReference>
<dbReference type="Proteomes" id="UP000317171">
    <property type="component" value="Chromosome"/>
</dbReference>
<dbReference type="OrthoDB" id="9894044at2"/>
<protein>
    <submittedName>
        <fullName evidence="1">Uncharacterized protein</fullName>
    </submittedName>
</protein>
<accession>A0A517RE52</accession>
<dbReference type="KEGG" id="gaz:Pan241w_22300"/>
<name>A0A517RE52_9PLAN</name>